<accession>A0A3T1D4Z9</accession>
<protein>
    <submittedName>
        <fullName evidence="2">Uncharacterized protein</fullName>
    </submittedName>
</protein>
<evidence type="ECO:0000256" key="1">
    <source>
        <dbReference type="SAM" id="Phobius"/>
    </source>
</evidence>
<keyword evidence="1" id="KW-0472">Membrane</keyword>
<keyword evidence="3" id="KW-1185">Reference proteome</keyword>
<reference evidence="2 3" key="1">
    <citation type="submission" date="2019-01" db="EMBL/GenBank/DDBJ databases">
        <title>Complete genome sequence of Cohnella hallensis HS21 isolated from Korean fir (Abies koreana) rhizospheric soil.</title>
        <authorList>
            <person name="Jiang L."/>
            <person name="Kang S.W."/>
            <person name="Kim S."/>
            <person name="Jung J."/>
            <person name="Kim C.Y."/>
            <person name="Kim D.H."/>
            <person name="Kim S.W."/>
            <person name="Lee J."/>
        </authorList>
    </citation>
    <scope>NUCLEOTIDE SEQUENCE [LARGE SCALE GENOMIC DNA]</scope>
    <source>
        <strain evidence="2 3">HS21</strain>
    </source>
</reference>
<gene>
    <name evidence="2" type="ORF">KCTCHS21_25730</name>
</gene>
<feature type="transmembrane region" description="Helical" evidence="1">
    <location>
        <begin position="23"/>
        <end position="42"/>
    </location>
</feature>
<keyword evidence="1" id="KW-0812">Transmembrane</keyword>
<sequence>MEHWRKTKHYSDFSAWSDRMERLIARGIGILLILLILSQLVLQFPIVRHWLTTTDDAEGVRFHYRAH</sequence>
<dbReference type="KEGG" id="cohn:KCTCHS21_25730"/>
<keyword evidence="1" id="KW-1133">Transmembrane helix</keyword>
<dbReference type="Proteomes" id="UP000289856">
    <property type="component" value="Chromosome"/>
</dbReference>
<proteinExistence type="predicted"/>
<dbReference type="AlphaFoldDB" id="A0A3T1D4Z9"/>
<organism evidence="2 3">
    <name type="scientific">Cohnella abietis</name>
    <dbReference type="NCBI Taxonomy" id="2507935"/>
    <lineage>
        <taxon>Bacteria</taxon>
        <taxon>Bacillati</taxon>
        <taxon>Bacillota</taxon>
        <taxon>Bacilli</taxon>
        <taxon>Bacillales</taxon>
        <taxon>Paenibacillaceae</taxon>
        <taxon>Cohnella</taxon>
    </lineage>
</organism>
<evidence type="ECO:0000313" key="3">
    <source>
        <dbReference type="Proteomes" id="UP000289856"/>
    </source>
</evidence>
<dbReference type="EMBL" id="AP019400">
    <property type="protein sequence ID" value="BBI33174.1"/>
    <property type="molecule type" value="Genomic_DNA"/>
</dbReference>
<name>A0A3T1D4Z9_9BACL</name>
<evidence type="ECO:0000313" key="2">
    <source>
        <dbReference type="EMBL" id="BBI33174.1"/>
    </source>
</evidence>